<dbReference type="Proteomes" id="UP001239462">
    <property type="component" value="Unassembled WGS sequence"/>
</dbReference>
<dbReference type="RefSeq" id="WP_289165848.1">
    <property type="nucleotide sequence ID" value="NZ_JASZZN010000019.1"/>
</dbReference>
<accession>A0ABT7PNT6</accession>
<name>A0ABT7PNT6_9BACT</name>
<comment type="caution">
    <text evidence="1">The sequence shown here is derived from an EMBL/GenBank/DDBJ whole genome shotgun (WGS) entry which is preliminary data.</text>
</comment>
<keyword evidence="2" id="KW-1185">Reference proteome</keyword>
<proteinExistence type="predicted"/>
<evidence type="ECO:0000313" key="1">
    <source>
        <dbReference type="EMBL" id="MDM4018172.1"/>
    </source>
</evidence>
<sequence length="238" mass="27009">MSVNTSTFKRCKPSEWHGRYARIPGDNTVFHLKYVHGRMWPVVFWETEDGTGKCAACDCDAAAELAEAVESAKLKAGGSGGGSFLINEYGQVLVPASDGSGRRFLAGEMTGRLLFENPFDEDQPIDLGDDRDLQPGDPWKLPYVGFPFNLNRRSKIYFYDVDEEGGQTRYPDRQDRSLIQAFRSIRRTGAVRFIVNPFGVVLTKCPVEEEWSPQEEWMPFYVGKIKTNMWFEKENGRA</sequence>
<dbReference type="EMBL" id="JASZZN010000019">
    <property type="protein sequence ID" value="MDM4018172.1"/>
    <property type="molecule type" value="Genomic_DNA"/>
</dbReference>
<evidence type="ECO:0000313" key="2">
    <source>
        <dbReference type="Proteomes" id="UP001239462"/>
    </source>
</evidence>
<protein>
    <submittedName>
        <fullName evidence="1">Uncharacterized protein</fullName>
    </submittedName>
</protein>
<organism evidence="1 2">
    <name type="scientific">Roseiconus lacunae</name>
    <dbReference type="NCBI Taxonomy" id="2605694"/>
    <lineage>
        <taxon>Bacteria</taxon>
        <taxon>Pseudomonadati</taxon>
        <taxon>Planctomycetota</taxon>
        <taxon>Planctomycetia</taxon>
        <taxon>Pirellulales</taxon>
        <taxon>Pirellulaceae</taxon>
        <taxon>Roseiconus</taxon>
    </lineage>
</organism>
<reference evidence="1 2" key="1">
    <citation type="submission" date="2023-06" db="EMBL/GenBank/DDBJ databases">
        <title>Roseiconus lacunae JC819 isolated from Gulf of Mannar region, Tamil Nadu.</title>
        <authorList>
            <person name="Pk S."/>
            <person name="Ch S."/>
            <person name="Ch V.R."/>
        </authorList>
    </citation>
    <scope>NUCLEOTIDE SEQUENCE [LARGE SCALE GENOMIC DNA]</scope>
    <source>
        <strain evidence="1 2">JC819</strain>
    </source>
</reference>
<gene>
    <name evidence="1" type="ORF">QTN89_22170</name>
</gene>